<name>A0A8I1HPM9_9CORY</name>
<evidence type="ECO:0000256" key="1">
    <source>
        <dbReference type="SAM" id="SignalP"/>
    </source>
</evidence>
<evidence type="ECO:0000313" key="3">
    <source>
        <dbReference type="Proteomes" id="UP000603369"/>
    </source>
</evidence>
<organism evidence="2 3">
    <name type="scientific">Corynebacterium tuberculostearicum</name>
    <dbReference type="NCBI Taxonomy" id="38304"/>
    <lineage>
        <taxon>Bacteria</taxon>
        <taxon>Bacillati</taxon>
        <taxon>Actinomycetota</taxon>
        <taxon>Actinomycetes</taxon>
        <taxon>Mycobacteriales</taxon>
        <taxon>Corynebacteriaceae</taxon>
        <taxon>Corynebacterium</taxon>
    </lineage>
</organism>
<evidence type="ECO:0000313" key="2">
    <source>
        <dbReference type="EMBL" id="MBK3427526.1"/>
    </source>
</evidence>
<keyword evidence="3" id="KW-1185">Reference proteome</keyword>
<reference evidence="2 3" key="1">
    <citation type="submission" date="2020-12" db="EMBL/GenBank/DDBJ databases">
        <title>Draft genome sequence of the commensal strain Corynebacterium tuberculostearicum MFP09/CIP 102622 isolated from human skin.</title>
        <authorList>
            <person name="Boukerb A.M."/>
            <person name="Janvier X."/>
            <person name="Feuilloley M.G.J."/>
            <person name="Groboillot A."/>
        </authorList>
    </citation>
    <scope>NUCLEOTIDE SEQUENCE [LARGE SCALE GENOMIC DNA]</scope>
    <source>
        <strain evidence="2 3">CIP 102622</strain>
    </source>
</reference>
<feature type="chain" id="PRO_5034841056" description="Secreted protein" evidence="1">
    <location>
        <begin position="28"/>
        <end position="161"/>
    </location>
</feature>
<protein>
    <recommendedName>
        <fullName evidence="4">Secreted protein</fullName>
    </recommendedName>
</protein>
<sequence>MRNRLSTSLVAATAVVAGLVAPATASAAEDKPKEISAECQAEVDNAKEEHLKKIESGELGSSARTPQELMQGLANGYGSSGMPKEPDCVAEEAEAHQIEALKKLPIWGSSSPEKFLEVMSWVTVAASLVAALLQAFTMVAKVNPAVLEPMKNALKQLGVRF</sequence>
<feature type="signal peptide" evidence="1">
    <location>
        <begin position="1"/>
        <end position="27"/>
    </location>
</feature>
<comment type="caution">
    <text evidence="2">The sequence shown here is derived from an EMBL/GenBank/DDBJ whole genome shotgun (WGS) entry which is preliminary data.</text>
</comment>
<dbReference type="AlphaFoldDB" id="A0A8I1HPM9"/>
<keyword evidence="1" id="KW-0732">Signal</keyword>
<dbReference type="Proteomes" id="UP000603369">
    <property type="component" value="Unassembled WGS sequence"/>
</dbReference>
<dbReference type="EMBL" id="JAEHFL010000003">
    <property type="protein sequence ID" value="MBK3427526.1"/>
    <property type="molecule type" value="Genomic_DNA"/>
</dbReference>
<accession>A0A8I1HPM9</accession>
<proteinExistence type="predicted"/>
<evidence type="ECO:0008006" key="4">
    <source>
        <dbReference type="Google" id="ProtNLM"/>
    </source>
</evidence>
<gene>
    <name evidence="2" type="ORF">JDP02_03235</name>
</gene>
<dbReference type="RefSeq" id="WP_200435453.1">
    <property type="nucleotide sequence ID" value="NZ_JAEHFL010000003.1"/>
</dbReference>